<evidence type="ECO:0000313" key="1">
    <source>
        <dbReference type="EMBL" id="MEW9571533.1"/>
    </source>
</evidence>
<sequence length="90" mass="9497">MSDFVTASFDTLLGQASDTAATYLGRAVQEIDTLFGKGYARQYPRLVAAFMQTAAIDMSASTHAKVYGAALQEISSSLSAIADAIDRKGV</sequence>
<proteinExistence type="predicted"/>
<reference evidence="1 2" key="1">
    <citation type="submission" date="2024-06" db="EMBL/GenBank/DDBJ databases">
        <authorList>
            <person name="Woo H."/>
        </authorList>
    </citation>
    <scope>NUCLEOTIDE SEQUENCE [LARGE SCALE GENOMIC DNA]</scope>
    <source>
        <strain evidence="1 2">Si-c</strain>
    </source>
</reference>
<comment type="caution">
    <text evidence="1">The sequence shown here is derived from an EMBL/GenBank/DDBJ whole genome shotgun (WGS) entry which is preliminary data.</text>
</comment>
<dbReference type="EMBL" id="JBFOHK010000002">
    <property type="protein sequence ID" value="MEW9571533.1"/>
    <property type="molecule type" value="Genomic_DNA"/>
</dbReference>
<evidence type="ECO:0000313" key="2">
    <source>
        <dbReference type="Proteomes" id="UP001556220"/>
    </source>
</evidence>
<dbReference type="RefSeq" id="WP_367853619.1">
    <property type="nucleotide sequence ID" value="NZ_JBFOHK010000002.1"/>
</dbReference>
<accession>A0ABV3QCG3</accession>
<dbReference type="Proteomes" id="UP001556220">
    <property type="component" value="Unassembled WGS sequence"/>
</dbReference>
<keyword evidence="2" id="KW-1185">Reference proteome</keyword>
<name>A0ABV3QCG3_9GAMM</name>
<organism evidence="1 2">
    <name type="scientific">Rhodanobacter lycopersici</name>
    <dbReference type="NCBI Taxonomy" id="3162487"/>
    <lineage>
        <taxon>Bacteria</taxon>
        <taxon>Pseudomonadati</taxon>
        <taxon>Pseudomonadota</taxon>
        <taxon>Gammaproteobacteria</taxon>
        <taxon>Lysobacterales</taxon>
        <taxon>Rhodanobacteraceae</taxon>
        <taxon>Rhodanobacter</taxon>
    </lineage>
</organism>
<gene>
    <name evidence="1" type="ORF">ABQJ54_07205</name>
</gene>
<protein>
    <submittedName>
        <fullName evidence="1">Uncharacterized protein</fullName>
    </submittedName>
</protein>